<name>A0ACB9BML0_CICIN</name>
<dbReference type="Proteomes" id="UP001055811">
    <property type="component" value="Linkage Group LG06"/>
</dbReference>
<reference evidence="2" key="1">
    <citation type="journal article" date="2022" name="Mol. Ecol. Resour.">
        <title>The genomes of chicory, endive, great burdock and yacon provide insights into Asteraceae palaeo-polyploidization history and plant inulin production.</title>
        <authorList>
            <person name="Fan W."/>
            <person name="Wang S."/>
            <person name="Wang H."/>
            <person name="Wang A."/>
            <person name="Jiang F."/>
            <person name="Liu H."/>
            <person name="Zhao H."/>
            <person name="Xu D."/>
            <person name="Zhang Y."/>
        </authorList>
    </citation>
    <scope>NUCLEOTIDE SEQUENCE [LARGE SCALE GENOMIC DNA]</scope>
    <source>
        <strain evidence="2">cv. Punajuju</strain>
    </source>
</reference>
<evidence type="ECO:0000313" key="1">
    <source>
        <dbReference type="EMBL" id="KAI3723272.1"/>
    </source>
</evidence>
<protein>
    <submittedName>
        <fullName evidence="1">Uncharacterized protein</fullName>
    </submittedName>
</protein>
<keyword evidence="2" id="KW-1185">Reference proteome</keyword>
<sequence>MSPNLQYDSDQFYILKATCNRSVMDCLYQLRELAETADRQTLYNKPMPWIGMYIALASLFCILAMMADLLHGVRNRKLWLPCKFFTLNAASLTVMAVAMKLPMDLNNLVPGDVDQVAKIGSLSFMCTMMANLLPSLATMDSKELVSNIIALAILVITLVVNVCIQIYTGIVLDLGDEIYFVYKVIYASFFVVPILMMLIIYACSCLAILKSKQIIELKYQAAHQTTLKDQELQVGRLLSVEMLKKHVSNYGIMTGTGSPQFMLASSATTSAAGVICTASTGVLIFLTTGVFKDLGHPMSDYKWSMLVIFRIQFIGTMLGTIAPVARCFATLNFKFSVKWIWNHVKWLRAMFSPSSIALGPNPAQPGNDEDLRRYVLQLQDDIEFADRTLKRIFKSMNHLIRKAEKQQPQNLMKLLAKSLGFEGVEKFDSRHVESIVSDEYLNCWSLPLVTLTSIAMSLPNIQKKTVDCLVSGVSEGLVYVKLVEKNFNAIDDHVIIQKAAKTLWVEVEIYHKWLGNNLLKPKVRVNTPRQILQWLRDIAKDIVDKVEEMDIKGRNGNSKYKSICANSMYRITETMLSNHENFEEFSQEELFAKLSLMIADIFAACLTNLPQVIAMKCHTSSIEKREASVQAAAQLLGETTHIINSLQDRELPSLNPDELAFIDKWRACLENPFP</sequence>
<proteinExistence type="predicted"/>
<comment type="caution">
    <text evidence="1">The sequence shown here is derived from an EMBL/GenBank/DDBJ whole genome shotgun (WGS) entry which is preliminary data.</text>
</comment>
<dbReference type="EMBL" id="CM042014">
    <property type="protein sequence ID" value="KAI3723272.1"/>
    <property type="molecule type" value="Genomic_DNA"/>
</dbReference>
<organism evidence="1 2">
    <name type="scientific">Cichorium intybus</name>
    <name type="common">Chicory</name>
    <dbReference type="NCBI Taxonomy" id="13427"/>
    <lineage>
        <taxon>Eukaryota</taxon>
        <taxon>Viridiplantae</taxon>
        <taxon>Streptophyta</taxon>
        <taxon>Embryophyta</taxon>
        <taxon>Tracheophyta</taxon>
        <taxon>Spermatophyta</taxon>
        <taxon>Magnoliopsida</taxon>
        <taxon>eudicotyledons</taxon>
        <taxon>Gunneridae</taxon>
        <taxon>Pentapetalae</taxon>
        <taxon>asterids</taxon>
        <taxon>campanulids</taxon>
        <taxon>Asterales</taxon>
        <taxon>Asteraceae</taxon>
        <taxon>Cichorioideae</taxon>
        <taxon>Cichorieae</taxon>
        <taxon>Cichoriinae</taxon>
        <taxon>Cichorium</taxon>
    </lineage>
</organism>
<accession>A0ACB9BML0</accession>
<evidence type="ECO:0000313" key="2">
    <source>
        <dbReference type="Proteomes" id="UP001055811"/>
    </source>
</evidence>
<gene>
    <name evidence="1" type="ORF">L2E82_34742</name>
</gene>
<reference evidence="1 2" key="2">
    <citation type="journal article" date="2022" name="Mol. Ecol. Resour.">
        <title>The genomes of chicory, endive, great burdock and yacon provide insights into Asteraceae paleo-polyploidization history and plant inulin production.</title>
        <authorList>
            <person name="Fan W."/>
            <person name="Wang S."/>
            <person name="Wang H."/>
            <person name="Wang A."/>
            <person name="Jiang F."/>
            <person name="Liu H."/>
            <person name="Zhao H."/>
            <person name="Xu D."/>
            <person name="Zhang Y."/>
        </authorList>
    </citation>
    <scope>NUCLEOTIDE SEQUENCE [LARGE SCALE GENOMIC DNA]</scope>
    <source>
        <strain evidence="2">cv. Punajuju</strain>
        <tissue evidence="1">Leaves</tissue>
    </source>
</reference>